<name>A0A8H3GRW4_9AGAM</name>
<dbReference type="Proteomes" id="UP000663861">
    <property type="component" value="Unassembled WGS sequence"/>
</dbReference>
<sequence length="208" mass="21621">MSVHGDDDLYADLYGNDEYNAAEEEILGTKTTAGEKTDSPPVDTPRLSNTDSAPAKPATPATQTPVASTPKPVESVPEPARQAPAPIPQFGSSIATYTSDEGTTLPPDYGSGGYGNMGAPIQSYDSLNERQSNATSGYNDSNQGGTGYNDQSDQKQGGYVNGSVYESSNQGGFDGGQRQRGGFGGFNAAAGGGRRFDSVRPSEMKDEG</sequence>
<evidence type="ECO:0000313" key="2">
    <source>
        <dbReference type="EMBL" id="CAE6469545.1"/>
    </source>
</evidence>
<proteinExistence type="predicted"/>
<dbReference type="AlphaFoldDB" id="A0A8H3GRW4"/>
<feature type="compositionally biased region" description="Polar residues" evidence="1">
    <location>
        <begin position="90"/>
        <end position="102"/>
    </location>
</feature>
<organism evidence="2 3">
    <name type="scientific">Rhizoctonia solani</name>
    <dbReference type="NCBI Taxonomy" id="456999"/>
    <lineage>
        <taxon>Eukaryota</taxon>
        <taxon>Fungi</taxon>
        <taxon>Dikarya</taxon>
        <taxon>Basidiomycota</taxon>
        <taxon>Agaricomycotina</taxon>
        <taxon>Agaricomycetes</taxon>
        <taxon>Cantharellales</taxon>
        <taxon>Ceratobasidiaceae</taxon>
        <taxon>Rhizoctonia</taxon>
    </lineage>
</organism>
<evidence type="ECO:0000256" key="1">
    <source>
        <dbReference type="SAM" id="MobiDB-lite"/>
    </source>
</evidence>
<feature type="compositionally biased region" description="Gly residues" evidence="1">
    <location>
        <begin position="172"/>
        <end position="193"/>
    </location>
</feature>
<feature type="region of interest" description="Disordered" evidence="1">
    <location>
        <begin position="22"/>
        <end position="208"/>
    </location>
</feature>
<protein>
    <submittedName>
        <fullName evidence="2">Uncharacterized protein</fullName>
    </submittedName>
</protein>
<gene>
    <name evidence="2" type="ORF">RDB_LOCUS80248</name>
</gene>
<reference evidence="2" key="1">
    <citation type="submission" date="2021-01" db="EMBL/GenBank/DDBJ databases">
        <authorList>
            <person name="Kaushik A."/>
        </authorList>
    </citation>
    <scope>NUCLEOTIDE SEQUENCE</scope>
    <source>
        <strain evidence="2">AG4-RS23</strain>
    </source>
</reference>
<feature type="compositionally biased region" description="Low complexity" evidence="1">
    <location>
        <begin position="50"/>
        <end position="70"/>
    </location>
</feature>
<dbReference type="EMBL" id="CAJMWY010001520">
    <property type="protein sequence ID" value="CAE6469545.1"/>
    <property type="molecule type" value="Genomic_DNA"/>
</dbReference>
<evidence type="ECO:0000313" key="3">
    <source>
        <dbReference type="Proteomes" id="UP000663861"/>
    </source>
</evidence>
<accession>A0A8H3GRW4</accession>
<comment type="caution">
    <text evidence="2">The sequence shown here is derived from an EMBL/GenBank/DDBJ whole genome shotgun (WGS) entry which is preliminary data.</text>
</comment>
<feature type="compositionally biased region" description="Polar residues" evidence="1">
    <location>
        <begin position="123"/>
        <end position="155"/>
    </location>
</feature>
<feature type="compositionally biased region" description="Basic and acidic residues" evidence="1">
    <location>
        <begin position="194"/>
        <end position="208"/>
    </location>
</feature>